<sequence>MSLLHIEAVDPALPEAEVLLEELSASLAVITGSSGRASFDVQDVRVPGALFVLARDASGVALACGAIRPMEEGVAEVKRMYARTNTLGLGSAVLAHLETAARQYGYRHLRLETRLVNQRAVAFYEKHGYCRIPNFGKYAGNSAAVCFEKNLLR</sequence>
<keyword evidence="1" id="KW-0808">Transferase</keyword>
<dbReference type="InterPro" id="IPR016181">
    <property type="entry name" value="Acyl_CoA_acyltransferase"/>
</dbReference>
<organism evidence="4 5">
    <name type="scientific">Undibacterium hunanense</name>
    <dbReference type="NCBI Taxonomy" id="2762292"/>
    <lineage>
        <taxon>Bacteria</taxon>
        <taxon>Pseudomonadati</taxon>
        <taxon>Pseudomonadota</taxon>
        <taxon>Betaproteobacteria</taxon>
        <taxon>Burkholderiales</taxon>
        <taxon>Oxalobacteraceae</taxon>
        <taxon>Undibacterium</taxon>
    </lineage>
</organism>
<keyword evidence="2" id="KW-0012">Acyltransferase</keyword>
<evidence type="ECO:0000313" key="4">
    <source>
        <dbReference type="EMBL" id="MBC3920673.1"/>
    </source>
</evidence>
<dbReference type="PROSITE" id="PS51186">
    <property type="entry name" value="GNAT"/>
    <property type="match status" value="1"/>
</dbReference>
<dbReference type="RefSeq" id="WP_186950415.1">
    <property type="nucleotide sequence ID" value="NZ_JACOGF010000018.1"/>
</dbReference>
<evidence type="ECO:0000256" key="1">
    <source>
        <dbReference type="ARBA" id="ARBA00022679"/>
    </source>
</evidence>
<gene>
    <name evidence="4" type="ORF">H8L32_24625</name>
</gene>
<comment type="caution">
    <text evidence="4">The sequence shown here is derived from an EMBL/GenBank/DDBJ whole genome shotgun (WGS) entry which is preliminary data.</text>
</comment>
<keyword evidence="5" id="KW-1185">Reference proteome</keyword>
<dbReference type="InterPro" id="IPR000182">
    <property type="entry name" value="GNAT_dom"/>
</dbReference>
<dbReference type="PANTHER" id="PTHR43877:SF2">
    <property type="entry name" value="AMINOALKYLPHOSPHONATE N-ACETYLTRANSFERASE-RELATED"/>
    <property type="match status" value="1"/>
</dbReference>
<feature type="domain" description="N-acetyltransferase" evidence="3">
    <location>
        <begin position="4"/>
        <end position="152"/>
    </location>
</feature>
<dbReference type="SUPFAM" id="SSF55729">
    <property type="entry name" value="Acyl-CoA N-acyltransferases (Nat)"/>
    <property type="match status" value="1"/>
</dbReference>
<reference evidence="4 5" key="1">
    <citation type="submission" date="2020-08" db="EMBL/GenBank/DDBJ databases">
        <title>Novel species isolated from subtropical streams in China.</title>
        <authorList>
            <person name="Lu H."/>
        </authorList>
    </citation>
    <scope>NUCLEOTIDE SEQUENCE [LARGE SCALE GENOMIC DNA]</scope>
    <source>
        <strain evidence="4 5">CY18W</strain>
    </source>
</reference>
<evidence type="ECO:0000313" key="5">
    <source>
        <dbReference type="Proteomes" id="UP000650424"/>
    </source>
</evidence>
<dbReference type="EMBL" id="JACOGF010000018">
    <property type="protein sequence ID" value="MBC3920673.1"/>
    <property type="molecule type" value="Genomic_DNA"/>
</dbReference>
<dbReference type="Gene3D" id="3.40.630.30">
    <property type="match status" value="1"/>
</dbReference>
<dbReference type="PANTHER" id="PTHR43877">
    <property type="entry name" value="AMINOALKYLPHOSPHONATE N-ACETYLTRANSFERASE-RELATED-RELATED"/>
    <property type="match status" value="1"/>
</dbReference>
<name>A0ABR6ZXT8_9BURK</name>
<accession>A0ABR6ZXT8</accession>
<evidence type="ECO:0000259" key="3">
    <source>
        <dbReference type="PROSITE" id="PS51186"/>
    </source>
</evidence>
<dbReference type="Pfam" id="PF00583">
    <property type="entry name" value="Acetyltransf_1"/>
    <property type="match status" value="1"/>
</dbReference>
<dbReference type="Proteomes" id="UP000650424">
    <property type="component" value="Unassembled WGS sequence"/>
</dbReference>
<dbReference type="InterPro" id="IPR050832">
    <property type="entry name" value="Bact_Acetyltransf"/>
</dbReference>
<protein>
    <submittedName>
        <fullName evidence="4">GNAT family N-acetyltransferase</fullName>
    </submittedName>
</protein>
<evidence type="ECO:0000256" key="2">
    <source>
        <dbReference type="ARBA" id="ARBA00023315"/>
    </source>
</evidence>
<proteinExistence type="predicted"/>
<dbReference type="CDD" id="cd04301">
    <property type="entry name" value="NAT_SF"/>
    <property type="match status" value="1"/>
</dbReference>